<dbReference type="STRING" id="196109.A0A136JAC1"/>
<accession>A0A136JAC1</accession>
<sequence length="518" mass="58406">MDRLSPEILHMVCNYLSSSDICSFRLASRTLAQVGECYLVPDLRFYLHGEELRRLRGIAGHRGLARHVKSLTYSCDLLDAQDRQHLVSFAWSYAATHCAGRVRDLYDGTELKKFVMDLFRAYEADVQAQEEILRKDADVQCLREVLPKFTNIKQISIHANLIQNDTFSQPAPQQSVQTQTKGQSKKLAIEQLGDHFMDHMHPLGCRHMESVLGGLTDVHAASLQNFYAGSLSWRFFDRDAAEVVQLLRPLRNIQHLELVIEAALDPHYSLRESVAQCRRVLGSRRGHPLREALKSMKRLATLKISFAHSRSGSSSDTDSPYLAADLADVLEPGHCWGHLRELHLQGIDTDRHVLVDMLQLHRGSLEKLSLEDCGLQNTSWQMFLPDVRQHTFLQDFQVSGVLQGQFEDNTARSLVAGSQSQSRSERWCLPREEDKYVDYSSLVLKESINDYCRFGGQRYPGECPLLAATAFTTTTTTTTTMATSMPPRAPAPPSVTAATGHPIDMPATRYWVGKEILV</sequence>
<evidence type="ECO:0000313" key="3">
    <source>
        <dbReference type="Proteomes" id="UP000070501"/>
    </source>
</evidence>
<name>A0A136JAC1_9PEZI</name>
<dbReference type="EMBL" id="KQ964247">
    <property type="protein sequence ID" value="KXJ94056.1"/>
    <property type="molecule type" value="Genomic_DNA"/>
</dbReference>
<reference evidence="3" key="1">
    <citation type="submission" date="2016-02" db="EMBL/GenBank/DDBJ databases">
        <title>Draft genome sequence of Microdochium bolleyi, a fungal endophyte of beachgrass.</title>
        <authorList>
            <consortium name="DOE Joint Genome Institute"/>
            <person name="David A.S."/>
            <person name="May G."/>
            <person name="Haridas S."/>
            <person name="Lim J."/>
            <person name="Wang M."/>
            <person name="Labutti K."/>
            <person name="Lipzen A."/>
            <person name="Barry K."/>
            <person name="Grigoriev I.V."/>
        </authorList>
    </citation>
    <scope>NUCLEOTIDE SEQUENCE [LARGE SCALE GENOMIC DNA]</scope>
    <source>
        <strain evidence="3">J235TASD1</strain>
    </source>
</reference>
<dbReference type="OrthoDB" id="5422579at2759"/>
<dbReference type="SUPFAM" id="SSF52047">
    <property type="entry name" value="RNI-like"/>
    <property type="match status" value="1"/>
</dbReference>
<dbReference type="InParanoid" id="A0A136JAC1"/>
<gene>
    <name evidence="2" type="ORF">Micbo1qcDRAFT_231633</name>
</gene>
<keyword evidence="3" id="KW-1185">Reference proteome</keyword>
<dbReference type="CDD" id="cd09917">
    <property type="entry name" value="F-box_SF"/>
    <property type="match status" value="1"/>
</dbReference>
<dbReference type="AlphaFoldDB" id="A0A136JAC1"/>
<evidence type="ECO:0000256" key="1">
    <source>
        <dbReference type="SAM" id="MobiDB-lite"/>
    </source>
</evidence>
<dbReference type="Proteomes" id="UP000070501">
    <property type="component" value="Unassembled WGS sequence"/>
</dbReference>
<dbReference type="Gene3D" id="3.80.10.10">
    <property type="entry name" value="Ribonuclease Inhibitor"/>
    <property type="match status" value="1"/>
</dbReference>
<evidence type="ECO:0000313" key="2">
    <source>
        <dbReference type="EMBL" id="KXJ94056.1"/>
    </source>
</evidence>
<protein>
    <submittedName>
        <fullName evidence="2">Uncharacterized protein</fullName>
    </submittedName>
</protein>
<proteinExistence type="predicted"/>
<organism evidence="2 3">
    <name type="scientific">Microdochium bolleyi</name>
    <dbReference type="NCBI Taxonomy" id="196109"/>
    <lineage>
        <taxon>Eukaryota</taxon>
        <taxon>Fungi</taxon>
        <taxon>Dikarya</taxon>
        <taxon>Ascomycota</taxon>
        <taxon>Pezizomycotina</taxon>
        <taxon>Sordariomycetes</taxon>
        <taxon>Xylariomycetidae</taxon>
        <taxon>Xylariales</taxon>
        <taxon>Microdochiaceae</taxon>
        <taxon>Microdochium</taxon>
    </lineage>
</organism>
<feature type="region of interest" description="Disordered" evidence="1">
    <location>
        <begin position="479"/>
        <end position="500"/>
    </location>
</feature>
<dbReference type="InterPro" id="IPR032675">
    <property type="entry name" value="LRR_dom_sf"/>
</dbReference>